<keyword evidence="2" id="KW-0472">Membrane</keyword>
<dbReference type="RefSeq" id="WP_311692858.1">
    <property type="nucleotide sequence ID" value="NZ_JAVREY010000005.1"/>
</dbReference>
<protein>
    <submittedName>
        <fullName evidence="3">Uncharacterized protein</fullName>
    </submittedName>
</protein>
<evidence type="ECO:0000256" key="1">
    <source>
        <dbReference type="SAM" id="MobiDB-lite"/>
    </source>
</evidence>
<feature type="region of interest" description="Disordered" evidence="1">
    <location>
        <begin position="34"/>
        <end position="64"/>
    </location>
</feature>
<keyword evidence="2" id="KW-1133">Transmembrane helix</keyword>
<proteinExistence type="predicted"/>
<dbReference type="EMBL" id="JAVREY010000005">
    <property type="protein sequence ID" value="MDT0462667.1"/>
    <property type="molecule type" value="Genomic_DNA"/>
</dbReference>
<reference evidence="4" key="1">
    <citation type="submission" date="2023-07" db="EMBL/GenBank/DDBJ databases">
        <title>30 novel species of actinomycetes from the DSMZ collection.</title>
        <authorList>
            <person name="Nouioui I."/>
        </authorList>
    </citation>
    <scope>NUCLEOTIDE SEQUENCE [LARGE SCALE GENOMIC DNA]</scope>
    <source>
        <strain evidence="4">DSM 41699</strain>
    </source>
</reference>
<gene>
    <name evidence="3" type="ORF">RM764_06540</name>
</gene>
<comment type="caution">
    <text evidence="3">The sequence shown here is derived from an EMBL/GenBank/DDBJ whole genome shotgun (WGS) entry which is preliminary data.</text>
</comment>
<evidence type="ECO:0000313" key="4">
    <source>
        <dbReference type="Proteomes" id="UP001183809"/>
    </source>
</evidence>
<evidence type="ECO:0000256" key="2">
    <source>
        <dbReference type="SAM" id="Phobius"/>
    </source>
</evidence>
<accession>A0ABU2TP03</accession>
<name>A0ABU2TP03_9ACTN</name>
<feature type="compositionally biased region" description="Basic and acidic residues" evidence="1">
    <location>
        <begin position="34"/>
        <end position="48"/>
    </location>
</feature>
<evidence type="ECO:0000313" key="3">
    <source>
        <dbReference type="EMBL" id="MDT0462667.1"/>
    </source>
</evidence>
<organism evidence="3 4">
    <name type="scientific">Streptomyces gibsoniae</name>
    <dbReference type="NCBI Taxonomy" id="3075529"/>
    <lineage>
        <taxon>Bacteria</taxon>
        <taxon>Bacillati</taxon>
        <taxon>Actinomycetota</taxon>
        <taxon>Actinomycetes</taxon>
        <taxon>Kitasatosporales</taxon>
        <taxon>Streptomycetaceae</taxon>
        <taxon>Streptomyces</taxon>
    </lineage>
</organism>
<sequence>MTATGGARRGWRWAVAVWAALVLVGGALTLWLQDRSEPDPPARWERAPAPRLSPEAHGTACPTQGAFEQPVSVACLESTAAR</sequence>
<keyword evidence="2" id="KW-0812">Transmembrane</keyword>
<keyword evidence="4" id="KW-1185">Reference proteome</keyword>
<feature type="transmembrane region" description="Helical" evidence="2">
    <location>
        <begin position="12"/>
        <end position="32"/>
    </location>
</feature>
<dbReference type="Proteomes" id="UP001183809">
    <property type="component" value="Unassembled WGS sequence"/>
</dbReference>